<evidence type="ECO:0000256" key="1">
    <source>
        <dbReference type="SAM" id="MobiDB-lite"/>
    </source>
</evidence>
<dbReference type="RefSeq" id="WP_095607504.1">
    <property type="nucleotide sequence ID" value="NZ_NSKE01000012.1"/>
</dbReference>
<dbReference type="Proteomes" id="UP000218831">
    <property type="component" value="Unassembled WGS sequence"/>
</dbReference>
<dbReference type="Gene3D" id="3.90.550.10">
    <property type="entry name" value="Spore Coat Polysaccharide Biosynthesis Protein SpsA, Chain A"/>
    <property type="match status" value="1"/>
</dbReference>
<keyword evidence="4" id="KW-1185">Reference proteome</keyword>
<dbReference type="SUPFAM" id="SSF53448">
    <property type="entry name" value="Nucleotide-diphospho-sugar transferases"/>
    <property type="match status" value="1"/>
</dbReference>
<dbReference type="GO" id="GO:0016758">
    <property type="term" value="F:hexosyltransferase activity"/>
    <property type="evidence" value="ECO:0007669"/>
    <property type="project" value="UniProtKB-ARBA"/>
</dbReference>
<dbReference type="InterPro" id="IPR001173">
    <property type="entry name" value="Glyco_trans_2-like"/>
</dbReference>
<feature type="domain" description="Glycosyltransferase 2-like" evidence="2">
    <location>
        <begin position="31"/>
        <end position="197"/>
    </location>
</feature>
<dbReference type="Pfam" id="PF00535">
    <property type="entry name" value="Glycos_transf_2"/>
    <property type="match status" value="1"/>
</dbReference>
<dbReference type="OrthoDB" id="597270at2"/>
<proteinExistence type="predicted"/>
<comment type="caution">
    <text evidence="3">The sequence shown here is derived from an EMBL/GenBank/DDBJ whole genome shotgun (WGS) entry which is preliminary data.</text>
</comment>
<sequence length="346" mass="40375">MAQDSAGTVKESERGKHSATDIDVDTQPFVSVLTPVYNGGKFLRECIESVLNQNYENWEYVLVNNRSTDDSLAIMREYVAQDDRIRIHNNEEFLPQMENLNHAFRQISPKSKYCKVVHADDWLFPECLSQMVKVAEEYPSVGIVSSYRLVNNKVDLDGLPYSSNFNSGKEIARKYLLYGHSQFGSPSSLLIKSDLIREREKFYEESHLASDTGACLELLKESDFGFVHDILTFSRRHDESMSNTKCQESFAFIHAKLFSQLDYGSFFLNEKEQQKSFSRILNKYYILLARNLVQQRSLEEFKRQKEVLEKLGLNFEGMRFLKKLIRELFQQLFRYFGLEFKKVSNK</sequence>
<evidence type="ECO:0000313" key="4">
    <source>
        <dbReference type="Proteomes" id="UP000218831"/>
    </source>
</evidence>
<dbReference type="InterPro" id="IPR029044">
    <property type="entry name" value="Nucleotide-diphossugar_trans"/>
</dbReference>
<protein>
    <submittedName>
        <fullName evidence="3">Glycosyl transferase</fullName>
    </submittedName>
</protein>
<evidence type="ECO:0000259" key="2">
    <source>
        <dbReference type="Pfam" id="PF00535"/>
    </source>
</evidence>
<dbReference type="PANTHER" id="PTHR22916:SF3">
    <property type="entry name" value="UDP-GLCNAC:BETAGAL BETA-1,3-N-ACETYLGLUCOSAMINYLTRANSFERASE-LIKE PROTEIN 1"/>
    <property type="match status" value="1"/>
</dbReference>
<feature type="compositionally biased region" description="Basic and acidic residues" evidence="1">
    <location>
        <begin position="10"/>
        <end position="20"/>
    </location>
</feature>
<name>A0A2A2G6C1_9BACT</name>
<organism evidence="3 4">
    <name type="scientific">Fodinibius salipaludis</name>
    <dbReference type="NCBI Taxonomy" id="2032627"/>
    <lineage>
        <taxon>Bacteria</taxon>
        <taxon>Pseudomonadati</taxon>
        <taxon>Balneolota</taxon>
        <taxon>Balneolia</taxon>
        <taxon>Balneolales</taxon>
        <taxon>Balneolaceae</taxon>
        <taxon>Fodinibius</taxon>
    </lineage>
</organism>
<evidence type="ECO:0000313" key="3">
    <source>
        <dbReference type="EMBL" id="PAU92848.1"/>
    </source>
</evidence>
<dbReference type="AlphaFoldDB" id="A0A2A2G6C1"/>
<keyword evidence="3" id="KW-0808">Transferase</keyword>
<reference evidence="3 4" key="1">
    <citation type="submission" date="2017-08" db="EMBL/GenBank/DDBJ databases">
        <title>Aliifodinibius alkalisoli sp. nov., isolated from saline alkaline soil.</title>
        <authorList>
            <person name="Liu D."/>
            <person name="Zhang G."/>
        </authorList>
    </citation>
    <scope>NUCLEOTIDE SEQUENCE [LARGE SCALE GENOMIC DNA]</scope>
    <source>
        <strain evidence="3 4">WN023</strain>
    </source>
</reference>
<gene>
    <name evidence="3" type="ORF">CK503_14260</name>
</gene>
<accession>A0A2A2G6C1</accession>
<feature type="region of interest" description="Disordered" evidence="1">
    <location>
        <begin position="1"/>
        <end position="21"/>
    </location>
</feature>
<dbReference type="CDD" id="cd00761">
    <property type="entry name" value="Glyco_tranf_GTA_type"/>
    <property type="match status" value="1"/>
</dbReference>
<dbReference type="PANTHER" id="PTHR22916">
    <property type="entry name" value="GLYCOSYLTRANSFERASE"/>
    <property type="match status" value="1"/>
</dbReference>
<dbReference type="EMBL" id="NSKE01000012">
    <property type="protein sequence ID" value="PAU92848.1"/>
    <property type="molecule type" value="Genomic_DNA"/>
</dbReference>